<proteinExistence type="predicted"/>
<feature type="non-terminal residue" evidence="2">
    <location>
        <position position="1"/>
    </location>
</feature>
<evidence type="ECO:0000256" key="1">
    <source>
        <dbReference type="SAM" id="MobiDB-lite"/>
    </source>
</evidence>
<comment type="caution">
    <text evidence="2">The sequence shown here is derived from an EMBL/GenBank/DDBJ whole genome shotgun (WGS) entry which is preliminary data.</text>
</comment>
<keyword evidence="3" id="KW-1185">Reference proteome</keyword>
<evidence type="ECO:0000313" key="3">
    <source>
        <dbReference type="Proteomes" id="UP000789901"/>
    </source>
</evidence>
<evidence type="ECO:0000313" key="2">
    <source>
        <dbReference type="EMBL" id="CAG8841817.1"/>
    </source>
</evidence>
<feature type="region of interest" description="Disordered" evidence="1">
    <location>
        <begin position="1"/>
        <end position="28"/>
    </location>
</feature>
<organism evidence="2 3">
    <name type="scientific">Gigaspora margarita</name>
    <dbReference type="NCBI Taxonomy" id="4874"/>
    <lineage>
        <taxon>Eukaryota</taxon>
        <taxon>Fungi</taxon>
        <taxon>Fungi incertae sedis</taxon>
        <taxon>Mucoromycota</taxon>
        <taxon>Glomeromycotina</taxon>
        <taxon>Glomeromycetes</taxon>
        <taxon>Diversisporales</taxon>
        <taxon>Gigasporaceae</taxon>
        <taxon>Gigaspora</taxon>
    </lineage>
</organism>
<dbReference type="Proteomes" id="UP000789901">
    <property type="component" value="Unassembled WGS sequence"/>
</dbReference>
<gene>
    <name evidence="2" type="ORF">GMARGA_LOCUS35646</name>
</gene>
<protein>
    <submittedName>
        <fullName evidence="2">31846_t:CDS:1</fullName>
    </submittedName>
</protein>
<accession>A0ABN7WW23</accession>
<sequence>RDDLLQNNQNSNNEDNEDNPNKNIKKSSTNISIKSAIREYTNTEDHNNAEKLEISRIQIESLQKKFASSNVNIKHIIGVMRAIYFLAKKNLLLKLLPTIVELLKESDSLDLFNSTITYTNNISRHKFLEAISNTIKEEI</sequence>
<dbReference type="EMBL" id="CAJVQB010066972">
    <property type="protein sequence ID" value="CAG8841817.1"/>
    <property type="molecule type" value="Genomic_DNA"/>
</dbReference>
<feature type="compositionally biased region" description="Low complexity" evidence="1">
    <location>
        <begin position="1"/>
        <end position="13"/>
    </location>
</feature>
<name>A0ABN7WW23_GIGMA</name>
<reference evidence="2 3" key="1">
    <citation type="submission" date="2021-06" db="EMBL/GenBank/DDBJ databases">
        <authorList>
            <person name="Kallberg Y."/>
            <person name="Tangrot J."/>
            <person name="Rosling A."/>
        </authorList>
    </citation>
    <scope>NUCLEOTIDE SEQUENCE [LARGE SCALE GENOMIC DNA]</scope>
    <source>
        <strain evidence="2 3">120-4 pot B 10/14</strain>
    </source>
</reference>